<keyword evidence="2" id="KW-0808">Transferase</keyword>
<dbReference type="InterPro" id="IPR012337">
    <property type="entry name" value="RNaseH-like_sf"/>
</dbReference>
<dbReference type="GO" id="GO:0003676">
    <property type="term" value="F:nucleic acid binding"/>
    <property type="evidence" value="ECO:0007669"/>
    <property type="project" value="InterPro"/>
</dbReference>
<dbReference type="GO" id="GO:0015074">
    <property type="term" value="P:DNA integration"/>
    <property type="evidence" value="ECO:0007669"/>
    <property type="project" value="InterPro"/>
</dbReference>
<feature type="chain" id="PRO_5003587442" description="Reverse transcriptase" evidence="10">
    <location>
        <begin position="29"/>
        <end position="1319"/>
    </location>
</feature>
<feature type="compositionally biased region" description="Basic and acidic residues" evidence="9">
    <location>
        <begin position="244"/>
        <end position="270"/>
    </location>
</feature>
<evidence type="ECO:0000313" key="14">
    <source>
        <dbReference type="EnsemblProtists" id="Phyra75602"/>
    </source>
</evidence>
<evidence type="ECO:0000256" key="5">
    <source>
        <dbReference type="ARBA" id="ARBA00022750"/>
    </source>
</evidence>
<dbReference type="PROSITE" id="PS50994">
    <property type="entry name" value="INTEGRASE"/>
    <property type="match status" value="1"/>
</dbReference>
<dbReference type="PANTHER" id="PTHR33064:SF37">
    <property type="entry name" value="RIBONUCLEASE H"/>
    <property type="match status" value="1"/>
</dbReference>
<dbReference type="Gene3D" id="2.40.50.40">
    <property type="match status" value="1"/>
</dbReference>
<dbReference type="InterPro" id="IPR000953">
    <property type="entry name" value="Chromo/chromo_shadow_dom"/>
</dbReference>
<dbReference type="CDD" id="cd01647">
    <property type="entry name" value="RT_LTR"/>
    <property type="match status" value="1"/>
</dbReference>
<dbReference type="PANTHER" id="PTHR33064">
    <property type="entry name" value="POL PROTEIN"/>
    <property type="match status" value="1"/>
</dbReference>
<evidence type="ECO:0000259" key="11">
    <source>
        <dbReference type="PROSITE" id="PS50013"/>
    </source>
</evidence>
<dbReference type="CDD" id="cd00024">
    <property type="entry name" value="CD_CSD"/>
    <property type="match status" value="1"/>
</dbReference>
<dbReference type="SUPFAM" id="SSF56672">
    <property type="entry name" value="DNA/RNA polymerases"/>
    <property type="match status" value="1"/>
</dbReference>
<evidence type="ECO:0000256" key="9">
    <source>
        <dbReference type="SAM" id="MobiDB-lite"/>
    </source>
</evidence>
<reference evidence="14" key="2">
    <citation type="submission" date="2015-06" db="UniProtKB">
        <authorList>
            <consortium name="EnsemblProtists"/>
        </authorList>
    </citation>
    <scope>IDENTIFICATION</scope>
    <source>
        <strain evidence="14">Pr102</strain>
    </source>
</reference>
<feature type="compositionally biased region" description="Polar residues" evidence="9">
    <location>
        <begin position="234"/>
        <end position="243"/>
    </location>
</feature>
<keyword evidence="5" id="KW-0064">Aspartyl protease</keyword>
<dbReference type="EnsemblProtists" id="Phyra75602">
    <property type="protein sequence ID" value="Phyra75602"/>
    <property type="gene ID" value="Phyra75602"/>
</dbReference>
<dbReference type="Pfam" id="PF17917">
    <property type="entry name" value="RT_RNaseH"/>
    <property type="match status" value="1"/>
</dbReference>
<dbReference type="InterPro" id="IPR043502">
    <property type="entry name" value="DNA/RNA_pol_sf"/>
</dbReference>
<dbReference type="GO" id="GO:0004519">
    <property type="term" value="F:endonuclease activity"/>
    <property type="evidence" value="ECO:0007669"/>
    <property type="project" value="UniProtKB-KW"/>
</dbReference>
<keyword evidence="3" id="KW-0548">Nucleotidyltransferase</keyword>
<evidence type="ECO:0000256" key="6">
    <source>
        <dbReference type="ARBA" id="ARBA00022759"/>
    </source>
</evidence>
<name>H3GHY8_PHYRM</name>
<dbReference type="VEuPathDB" id="FungiDB:KRP23_11759"/>
<keyword evidence="6" id="KW-0255">Endonuclease</keyword>
<dbReference type="InParanoid" id="H3GHY8"/>
<feature type="region of interest" description="Disordered" evidence="9">
    <location>
        <begin position="233"/>
        <end position="270"/>
    </location>
</feature>
<evidence type="ECO:0000256" key="4">
    <source>
        <dbReference type="ARBA" id="ARBA00022722"/>
    </source>
</evidence>
<dbReference type="HOGENOM" id="CLU_000384_17_0_1"/>
<feature type="domain" description="Chromo" evidence="11">
    <location>
        <begin position="1255"/>
        <end position="1305"/>
    </location>
</feature>
<accession>H3GHY8</accession>
<feature type="signal peptide" evidence="10">
    <location>
        <begin position="1"/>
        <end position="28"/>
    </location>
</feature>
<dbReference type="GO" id="GO:0004190">
    <property type="term" value="F:aspartic-type endopeptidase activity"/>
    <property type="evidence" value="ECO:0007669"/>
    <property type="project" value="UniProtKB-KW"/>
</dbReference>
<dbReference type="PROSITE" id="PS50013">
    <property type="entry name" value="CHROMO_2"/>
    <property type="match status" value="1"/>
</dbReference>
<dbReference type="InterPro" id="IPR016197">
    <property type="entry name" value="Chromo-like_dom_sf"/>
</dbReference>
<dbReference type="PROSITE" id="PS50878">
    <property type="entry name" value="RT_POL"/>
    <property type="match status" value="1"/>
</dbReference>
<evidence type="ECO:0000256" key="10">
    <source>
        <dbReference type="SAM" id="SignalP"/>
    </source>
</evidence>
<dbReference type="GO" id="GO:0006508">
    <property type="term" value="P:proteolysis"/>
    <property type="evidence" value="ECO:0007669"/>
    <property type="project" value="UniProtKB-KW"/>
</dbReference>
<dbReference type="InterPro" id="IPR036397">
    <property type="entry name" value="RNaseH_sf"/>
</dbReference>
<proteinExistence type="predicted"/>
<dbReference type="SUPFAM" id="SSF54160">
    <property type="entry name" value="Chromo domain-like"/>
    <property type="match status" value="1"/>
</dbReference>
<feature type="domain" description="Integrase catalytic" evidence="13">
    <location>
        <begin position="937"/>
        <end position="1108"/>
    </location>
</feature>
<reference evidence="15" key="1">
    <citation type="journal article" date="2006" name="Science">
        <title>Phytophthora genome sequences uncover evolutionary origins and mechanisms of pathogenesis.</title>
        <authorList>
            <person name="Tyler B.M."/>
            <person name="Tripathy S."/>
            <person name="Zhang X."/>
            <person name="Dehal P."/>
            <person name="Jiang R.H."/>
            <person name="Aerts A."/>
            <person name="Arredondo F.D."/>
            <person name="Baxter L."/>
            <person name="Bensasson D."/>
            <person name="Beynon J.L."/>
            <person name="Chapman J."/>
            <person name="Damasceno C.M."/>
            <person name="Dorrance A.E."/>
            <person name="Dou D."/>
            <person name="Dickerman A.W."/>
            <person name="Dubchak I.L."/>
            <person name="Garbelotto M."/>
            <person name="Gijzen M."/>
            <person name="Gordon S.G."/>
            <person name="Govers F."/>
            <person name="Grunwald N.J."/>
            <person name="Huang W."/>
            <person name="Ivors K.L."/>
            <person name="Jones R.W."/>
            <person name="Kamoun S."/>
            <person name="Krampis K."/>
            <person name="Lamour K.H."/>
            <person name="Lee M.K."/>
            <person name="McDonald W.H."/>
            <person name="Medina M."/>
            <person name="Meijer H.J."/>
            <person name="Nordberg E.K."/>
            <person name="Maclean D.J."/>
            <person name="Ospina-Giraldo M.D."/>
            <person name="Morris P.F."/>
            <person name="Phuntumart V."/>
            <person name="Putnam N.H."/>
            <person name="Rash S."/>
            <person name="Rose J.K."/>
            <person name="Sakihama Y."/>
            <person name="Salamov A.A."/>
            <person name="Savidor A."/>
            <person name="Scheuring C.F."/>
            <person name="Smith B.M."/>
            <person name="Sobral B.W."/>
            <person name="Terry A."/>
            <person name="Torto-Alalibo T.A."/>
            <person name="Win J."/>
            <person name="Xu Z."/>
            <person name="Zhang H."/>
            <person name="Grigoriev I.V."/>
            <person name="Rokhsar D.S."/>
            <person name="Boore J.L."/>
        </authorList>
    </citation>
    <scope>NUCLEOTIDE SEQUENCE [LARGE SCALE GENOMIC DNA]</scope>
    <source>
        <strain evidence="15">Pr102</strain>
    </source>
</reference>
<evidence type="ECO:0000313" key="15">
    <source>
        <dbReference type="Proteomes" id="UP000005238"/>
    </source>
</evidence>
<dbReference type="InterPro" id="IPR043128">
    <property type="entry name" value="Rev_trsase/Diguanyl_cyclase"/>
</dbReference>
<evidence type="ECO:0000256" key="1">
    <source>
        <dbReference type="ARBA" id="ARBA00022670"/>
    </source>
</evidence>
<dbReference type="Gene3D" id="3.30.70.270">
    <property type="match status" value="2"/>
</dbReference>
<dbReference type="EMBL" id="DS566010">
    <property type="status" value="NOT_ANNOTATED_CDS"/>
    <property type="molecule type" value="Genomic_DNA"/>
</dbReference>
<dbReference type="Gene3D" id="3.10.10.10">
    <property type="entry name" value="HIV Type 1 Reverse Transcriptase, subunit A, domain 1"/>
    <property type="match status" value="1"/>
</dbReference>
<evidence type="ECO:0000256" key="7">
    <source>
        <dbReference type="ARBA" id="ARBA00022801"/>
    </source>
</evidence>
<dbReference type="eggNOG" id="KOG0017">
    <property type="taxonomic scope" value="Eukaryota"/>
</dbReference>
<evidence type="ECO:0000259" key="13">
    <source>
        <dbReference type="PROSITE" id="PS50994"/>
    </source>
</evidence>
<dbReference type="VEuPathDB" id="FungiDB:KRP22_2515"/>
<keyword evidence="15" id="KW-1185">Reference proteome</keyword>
<dbReference type="Proteomes" id="UP000005238">
    <property type="component" value="Unassembled WGS sequence"/>
</dbReference>
<dbReference type="Gene3D" id="3.30.420.10">
    <property type="entry name" value="Ribonuclease H-like superfamily/Ribonuclease H"/>
    <property type="match status" value="1"/>
</dbReference>
<keyword evidence="4" id="KW-0540">Nuclease</keyword>
<evidence type="ECO:0000256" key="8">
    <source>
        <dbReference type="ARBA" id="ARBA00022918"/>
    </source>
</evidence>
<keyword evidence="8" id="KW-0695">RNA-directed DNA polymerase</keyword>
<evidence type="ECO:0000256" key="2">
    <source>
        <dbReference type="ARBA" id="ARBA00022679"/>
    </source>
</evidence>
<dbReference type="InterPro" id="IPR051320">
    <property type="entry name" value="Viral_Replic_Matur_Polypro"/>
</dbReference>
<dbReference type="InterPro" id="IPR000477">
    <property type="entry name" value="RT_dom"/>
</dbReference>
<keyword evidence="1" id="KW-0645">Protease</keyword>
<dbReference type="VEuPathDB" id="FungiDB:KRP23_5798"/>
<evidence type="ECO:0000256" key="3">
    <source>
        <dbReference type="ARBA" id="ARBA00022695"/>
    </source>
</evidence>
<organism evidence="14 15">
    <name type="scientific">Phytophthora ramorum</name>
    <name type="common">Sudden oak death agent</name>
    <dbReference type="NCBI Taxonomy" id="164328"/>
    <lineage>
        <taxon>Eukaryota</taxon>
        <taxon>Sar</taxon>
        <taxon>Stramenopiles</taxon>
        <taxon>Oomycota</taxon>
        <taxon>Peronosporomycetes</taxon>
        <taxon>Peronosporales</taxon>
        <taxon>Peronosporaceae</taxon>
        <taxon>Phytophthora</taxon>
    </lineage>
</organism>
<keyword evidence="10" id="KW-0732">Signal</keyword>
<protein>
    <recommendedName>
        <fullName evidence="16">Reverse transcriptase</fullName>
    </recommendedName>
</protein>
<sequence>MFTPDWSTAVLASTLISTVNLFTATCSARSHHWEGSSRRERDNVDRGGRAGMNVETWRLLRGGFTTVKRSTGRQEASDPIKTTMAGFGAVDQDGDVEMSVPQPIFEFIKAPKLAVWSQPALVWFLRDRRQYLNKPITEVTEDALRTGMERKADSMMNDHVPDVAKLFAEELKMDLREPNIEARVSKYFMDFDRIDVERLISMTHRDAKVDDVQLYDLIVERAVRQQHHHLMQAETKTSVQARSKTGETKQFKERPKEATKSDTKPKAKEYTVRPPKDGCFICKGPHRAFECPTGTSEQKEDARRTLAARKAERLKHVSSSTATGYTVTINGVLEVPFCADSGADSSIISQAMVQELGTLDSTVVLVPLEPPVEVKGGGESTVAEADHDDITASDPELGFSDETDEIHTVVSKLVDDAVDAGFDSSLTGDLRALVHEYEDVWRLKIGADEPAKVEPMRVALRPDSEPYRSGVRKHPDMQRAFLRTYVQEPLDNGLIIRNNNSRWACAALPVRKSSGDGYRITVDYRPVNKMTMPLAGPTPNLAAVTQSVRGAYGFGQFDLFKGFWQMPLAAESQELFSFVTEDGVFTPLRVPQGASDSAMFFQLQMHDCFRSMLYDSVLVWIDDVLLFAKSPSEFIEKLRLFFQILRQRNLKLNAKTCTLFAHRVVWCGKVVDGEGLEHDSARLSALREMPLPPTAAALQSFLCAVNWLRDSMVDYARTVGPLQDKLEKVMAARGRRKAQLAGVDLTWTKEDEVAFQLVIELLGMSTNQYFADSEAQVGLFSDASARGWSIILTQVAEWNDDLPVTGQAQQMMVCRGGLFKSAQVNWSTVEQEAYPIVRACGDLAYLLEREQGVRIYCDHANLIKIFAPGKEVKQHVRGKLQCWALKMIGIRNEIEHIKGEDNLWADIVSRWGQPAPAPSESPVAFKRVTTRSVQPLSSLRPLQDAAFQWPSLDAVRQKQQRYRNAAPVAADDDVLKDELTHYCELSASDAPTSSVATEAVHDWFKRFGLPEEWVSDNGSHFKAQVMKELAGRLHATQKFVPVHTPWINGTVERVNRDILQVLRVMLLELQLDTGNWLYLLPIIQANLNHAAVESLGRHAPVELFAGLPAASPLDCVVVPDGRTPRVLSLDLERLSEQLDNLHAHFREMHSEVVERKERKRLTNMARSKGSTRNFEPGDYVLWLRVDKRLQSSKLLVRWVGPFRVTEALANSFMVEHLLTKDVYEVHGSRLKHYCDADLDVTEGLREHVANQGIVLGVRAITEHRYNDEAKEWQLFVAWRGLEDNENSWEPFDSVYSDVPTIVQRYIADGGHTELEPMLH</sequence>
<evidence type="ECO:0000259" key="12">
    <source>
        <dbReference type="PROSITE" id="PS50878"/>
    </source>
</evidence>
<dbReference type="InterPro" id="IPR041373">
    <property type="entry name" value="RT_RNaseH"/>
</dbReference>
<feature type="domain" description="Reverse transcriptase" evidence="12">
    <location>
        <begin position="491"/>
        <end position="671"/>
    </location>
</feature>
<dbReference type="GO" id="GO:0003964">
    <property type="term" value="F:RNA-directed DNA polymerase activity"/>
    <property type="evidence" value="ECO:0007669"/>
    <property type="project" value="UniProtKB-KW"/>
</dbReference>
<keyword evidence="7" id="KW-0378">Hydrolase</keyword>
<evidence type="ECO:0008006" key="16">
    <source>
        <dbReference type="Google" id="ProtNLM"/>
    </source>
</evidence>
<dbReference type="InterPro" id="IPR001584">
    <property type="entry name" value="Integrase_cat-core"/>
</dbReference>
<dbReference type="SUPFAM" id="SSF53098">
    <property type="entry name" value="Ribonuclease H-like"/>
    <property type="match status" value="1"/>
</dbReference>
<dbReference type="Pfam" id="PF00078">
    <property type="entry name" value="RVT_1"/>
    <property type="match status" value="1"/>
</dbReference>